<keyword evidence="2 7" id="KW-0489">Methyltransferase</keyword>
<dbReference type="GO" id="GO:0003886">
    <property type="term" value="F:DNA (cytosine-5-)-methyltransferase activity"/>
    <property type="evidence" value="ECO:0007669"/>
    <property type="project" value="UniProtKB-EC"/>
</dbReference>
<feature type="active site" evidence="7">
    <location>
        <position position="213"/>
    </location>
</feature>
<dbReference type="PROSITE" id="PS51679">
    <property type="entry name" value="SAM_MT_C5"/>
    <property type="match status" value="1"/>
</dbReference>
<evidence type="ECO:0000256" key="7">
    <source>
        <dbReference type="PROSITE-ProRule" id="PRU01016"/>
    </source>
</evidence>
<accession>A0A345YJ71</accession>
<evidence type="ECO:0000256" key="2">
    <source>
        <dbReference type="ARBA" id="ARBA00022603"/>
    </source>
</evidence>
<dbReference type="KEGG" id="err:DVR09_16085"/>
<evidence type="ECO:0000256" key="5">
    <source>
        <dbReference type="ARBA" id="ARBA00022747"/>
    </source>
</evidence>
<comment type="similarity">
    <text evidence="7">Belongs to the class I-like SAM-binding methyltransferase superfamily. C5-methyltransferase family.</text>
</comment>
<dbReference type="SUPFAM" id="SSF53335">
    <property type="entry name" value="S-adenosyl-L-methionine-dependent methyltransferases"/>
    <property type="match status" value="1"/>
</dbReference>
<sequence>MQALSITRLGTNKRGSPRIWLEGRRLASAGFKPASRYEISIDPKARALTLRVTANGERLVSRKVRRDEELPVIDIANSKMLELFDGLESLKIRFADGAVTLSPTATDLRKLERTARLRKRMDAGEPLAVGSVSTGLGVLALAMHEGLAKAGLQSDLKFACDIEPAYLEQCSKANPAWATNTIAVEAPMQELAFDASALLDLPKVDILEAGIPCTAHSNAGRAKKHLAIPEDDPNAGHLVAGFLAIAAAVNPAVILVENVPQYMTSASFAILRNQLQEWGYAVHSTVLEGKDFGCIEHRNRMALVAVTEGIEFDIEAIERPGMQDDVLGNYLDDVPEDSPLWSKMTYLREKEQRDIAAGKGFRMQICQPDSLKIPTLTRGYAKIRSTDAKIQHPSDPEMLRQVTPAEHARIKGVPTDMIDGLSITRAHEMLGQSILAKPFHALADLLGKALVAWQEGVEPPRAAASPRAAARYDDLPLFA</sequence>
<dbReference type="PANTHER" id="PTHR46098">
    <property type="entry name" value="TRNA (CYTOSINE(38)-C(5))-METHYLTRANSFERASE"/>
    <property type="match status" value="1"/>
</dbReference>
<gene>
    <name evidence="8" type="ORF">DVR09_16085</name>
</gene>
<geneLocation type="plasmid" evidence="8 9">
    <name>unnamed</name>
</geneLocation>
<keyword evidence="8" id="KW-0614">Plasmid</keyword>
<dbReference type="GO" id="GO:0032259">
    <property type="term" value="P:methylation"/>
    <property type="evidence" value="ECO:0007669"/>
    <property type="project" value="UniProtKB-KW"/>
</dbReference>
<evidence type="ECO:0000256" key="6">
    <source>
        <dbReference type="ARBA" id="ARBA00047422"/>
    </source>
</evidence>
<evidence type="ECO:0000313" key="9">
    <source>
        <dbReference type="Proteomes" id="UP000254508"/>
    </source>
</evidence>
<dbReference type="AlphaFoldDB" id="A0A345YJ71"/>
<proteinExistence type="inferred from homology"/>
<dbReference type="InterPro" id="IPR001525">
    <property type="entry name" value="C5_MeTfrase"/>
</dbReference>
<dbReference type="GO" id="GO:0009307">
    <property type="term" value="P:DNA restriction-modification system"/>
    <property type="evidence" value="ECO:0007669"/>
    <property type="project" value="UniProtKB-KW"/>
</dbReference>
<keyword evidence="5" id="KW-0680">Restriction system</keyword>
<dbReference type="InterPro" id="IPR050750">
    <property type="entry name" value="C5-MTase"/>
</dbReference>
<keyword evidence="9" id="KW-1185">Reference proteome</keyword>
<dbReference type="EMBL" id="CP031358">
    <property type="protein sequence ID" value="AXK43973.1"/>
    <property type="molecule type" value="Genomic_DNA"/>
</dbReference>
<dbReference type="RefSeq" id="WP_115418286.1">
    <property type="nucleotide sequence ID" value="NZ_CP031358.1"/>
</dbReference>
<evidence type="ECO:0000313" key="8">
    <source>
        <dbReference type="EMBL" id="AXK43973.1"/>
    </source>
</evidence>
<keyword evidence="3 7" id="KW-0808">Transferase</keyword>
<name>A0A345YJ71_9SPHN</name>
<dbReference type="Gene3D" id="3.40.50.150">
    <property type="entry name" value="Vaccinia Virus protein VP39"/>
    <property type="match status" value="1"/>
</dbReference>
<evidence type="ECO:0000256" key="3">
    <source>
        <dbReference type="ARBA" id="ARBA00022679"/>
    </source>
</evidence>
<comment type="catalytic activity">
    <reaction evidence="6">
        <text>a 2'-deoxycytidine in DNA + S-adenosyl-L-methionine = a 5-methyl-2'-deoxycytidine in DNA + S-adenosyl-L-homocysteine + H(+)</text>
        <dbReference type="Rhea" id="RHEA:13681"/>
        <dbReference type="Rhea" id="RHEA-COMP:11369"/>
        <dbReference type="Rhea" id="RHEA-COMP:11370"/>
        <dbReference type="ChEBI" id="CHEBI:15378"/>
        <dbReference type="ChEBI" id="CHEBI:57856"/>
        <dbReference type="ChEBI" id="CHEBI:59789"/>
        <dbReference type="ChEBI" id="CHEBI:85452"/>
        <dbReference type="ChEBI" id="CHEBI:85454"/>
        <dbReference type="EC" id="2.1.1.37"/>
    </reaction>
</comment>
<dbReference type="Pfam" id="PF00145">
    <property type="entry name" value="DNA_methylase"/>
    <property type="match status" value="1"/>
</dbReference>
<dbReference type="InterPro" id="IPR029063">
    <property type="entry name" value="SAM-dependent_MTases_sf"/>
</dbReference>
<dbReference type="Proteomes" id="UP000254508">
    <property type="component" value="Plasmid unnamed"/>
</dbReference>
<reference evidence="8 9" key="1">
    <citation type="submission" date="2018-07" db="EMBL/GenBank/DDBJ databases">
        <title>Genome sequence of Erythrobacter strain YH-07, an antagonistic bacterium isolated from Yellow Sea.</title>
        <authorList>
            <person name="Tang T."/>
            <person name="Liu Q."/>
            <person name="Sun X."/>
        </authorList>
    </citation>
    <scope>NUCLEOTIDE SEQUENCE [LARGE SCALE GENOMIC DNA]</scope>
    <source>
        <strain evidence="8 9">YH-07</strain>
        <plasmid evidence="8 9">unnamed</plasmid>
    </source>
</reference>
<keyword evidence="4 7" id="KW-0949">S-adenosyl-L-methionine</keyword>
<evidence type="ECO:0000256" key="1">
    <source>
        <dbReference type="ARBA" id="ARBA00011975"/>
    </source>
</evidence>
<evidence type="ECO:0000256" key="4">
    <source>
        <dbReference type="ARBA" id="ARBA00022691"/>
    </source>
</evidence>
<protein>
    <recommendedName>
        <fullName evidence="1">DNA (cytosine-5-)-methyltransferase</fullName>
        <ecNumber evidence="1">2.1.1.37</ecNumber>
    </recommendedName>
</protein>
<dbReference type="PANTHER" id="PTHR46098:SF1">
    <property type="entry name" value="TRNA (CYTOSINE(38)-C(5))-METHYLTRANSFERASE"/>
    <property type="match status" value="1"/>
</dbReference>
<dbReference type="OrthoDB" id="9813719at2"/>
<organism evidence="8 9">
    <name type="scientific">Erythrobacter aureus</name>
    <dbReference type="NCBI Taxonomy" id="2182384"/>
    <lineage>
        <taxon>Bacteria</taxon>
        <taxon>Pseudomonadati</taxon>
        <taxon>Pseudomonadota</taxon>
        <taxon>Alphaproteobacteria</taxon>
        <taxon>Sphingomonadales</taxon>
        <taxon>Erythrobacteraceae</taxon>
        <taxon>Erythrobacter/Porphyrobacter group</taxon>
        <taxon>Erythrobacter</taxon>
    </lineage>
</organism>
<dbReference type="EC" id="2.1.1.37" evidence="1"/>
<dbReference type="REBASE" id="263642">
    <property type="entry name" value="M.EspYH07ORF16085P"/>
</dbReference>